<keyword evidence="2" id="KW-0472">Membrane</keyword>
<protein>
    <recommendedName>
        <fullName evidence="5">Baseplate protein J-like domain-containing protein</fullName>
    </recommendedName>
</protein>
<feature type="region of interest" description="Disordered" evidence="1">
    <location>
        <begin position="87"/>
        <end position="118"/>
    </location>
</feature>
<gene>
    <name evidence="3" type="ORF">VF00_C0001G0097</name>
</gene>
<keyword evidence="2" id="KW-1133">Transmembrane helix</keyword>
<keyword evidence="2" id="KW-0812">Transmembrane</keyword>
<evidence type="ECO:0000313" key="3">
    <source>
        <dbReference type="EMBL" id="KKW27162.1"/>
    </source>
</evidence>
<comment type="caution">
    <text evidence="3">The sequence shown here is derived from an EMBL/GenBank/DDBJ whole genome shotgun (WGS) entry which is preliminary data.</text>
</comment>
<dbReference type="EMBL" id="LCRB01000001">
    <property type="protein sequence ID" value="KKW27162.1"/>
    <property type="molecule type" value="Genomic_DNA"/>
</dbReference>
<feature type="transmembrane region" description="Helical" evidence="2">
    <location>
        <begin position="155"/>
        <end position="175"/>
    </location>
</feature>
<proteinExistence type="predicted"/>
<name>A0A0G1ZGY4_UNCK3</name>
<evidence type="ECO:0008006" key="5">
    <source>
        <dbReference type="Google" id="ProtNLM"/>
    </source>
</evidence>
<feature type="compositionally biased region" description="Acidic residues" evidence="1">
    <location>
        <begin position="101"/>
        <end position="112"/>
    </location>
</feature>
<dbReference type="Proteomes" id="UP000034913">
    <property type="component" value="Unassembled WGS sequence"/>
</dbReference>
<accession>A0A0G1ZGY4</accession>
<evidence type="ECO:0000256" key="1">
    <source>
        <dbReference type="SAM" id="MobiDB-lite"/>
    </source>
</evidence>
<dbReference type="AlphaFoldDB" id="A0A0G1ZGY4"/>
<evidence type="ECO:0000313" key="4">
    <source>
        <dbReference type="Proteomes" id="UP000034913"/>
    </source>
</evidence>
<organism evidence="3 4">
    <name type="scientific">candidate division Kazan bacterium GW2011_GWB1_52_7</name>
    <dbReference type="NCBI Taxonomy" id="1620414"/>
    <lineage>
        <taxon>Bacteria</taxon>
        <taxon>Bacteria division Kazan-3B-28</taxon>
    </lineage>
</organism>
<evidence type="ECO:0000256" key="2">
    <source>
        <dbReference type="SAM" id="Phobius"/>
    </source>
</evidence>
<reference evidence="3 4" key="1">
    <citation type="journal article" date="2015" name="Nature">
        <title>rRNA introns, odd ribosomes, and small enigmatic genomes across a large radiation of phyla.</title>
        <authorList>
            <person name="Brown C.T."/>
            <person name="Hug L.A."/>
            <person name="Thomas B.C."/>
            <person name="Sharon I."/>
            <person name="Castelle C.J."/>
            <person name="Singh A."/>
            <person name="Wilkins M.J."/>
            <person name="Williams K.H."/>
            <person name="Banfield J.F."/>
        </authorList>
    </citation>
    <scope>NUCLEOTIDE SEQUENCE [LARGE SCALE GENOMIC DNA]</scope>
</reference>
<sequence length="529" mass="58059">MADQLIYLEVGDDIAEATERLRRSKRDEITLVVPRRALLLQSVINLKILKQQADVLGKQVGLVTQDQVGRNFAGQAGFKILDQLSDREPPRSAEVVTLDEPPTEPEMTEVEDEISRQSLSRRPRPLRRAIRFSLPTMRMPQFTMRQLKWERHHRVALGFVLVGLIVLGSVAVFIMPRAYIALEVQSEPFQKQFTLVLADAKDRQAAGPNILTGRFVEVNRENVSTFNATGEENNGQKATGKIAVLNYTTTIQGLLVNTRFQSASGLVFRLSSEVLVPPVRRGTPGRAVVGATADGGGTKYNVSSPLKLTIPGLGEAGKTAVYGEVAETFTGGTDEIVKVVSEADIEQAKEGAAKDIFTAAETEIKDQLKRGEELIPSLIQNDIIDAVPSASAGAKRDTFEVRVRSRTWAIIARQGELTAAVARAASFEAPEGKQVTTRTIEQAEVTVVEGNFLNHRINLLVKLDGRVGPQLDTVQLANQLANQSLADVQRELQKMPEITSGSAEMWPTFLTRTPLLPNNVRVQVIYLGE</sequence>